<keyword evidence="1" id="KW-1133">Transmembrane helix</keyword>
<dbReference type="Proteomes" id="UP000037643">
    <property type="component" value="Chromosome"/>
</dbReference>
<evidence type="ECO:0008006" key="4">
    <source>
        <dbReference type="Google" id="ProtNLM"/>
    </source>
</evidence>
<feature type="transmembrane region" description="Helical" evidence="1">
    <location>
        <begin position="30"/>
        <end position="47"/>
    </location>
</feature>
<reference evidence="2 3" key="1">
    <citation type="submission" date="2015-06" db="EMBL/GenBank/DDBJ databases">
        <authorList>
            <person name="Kim K.M."/>
        </authorList>
    </citation>
    <scope>NUCLEOTIDE SEQUENCE [LARGE SCALE GENOMIC DNA]</scope>
    <source>
        <strain evidence="2 3">KCTC 22370</strain>
    </source>
</reference>
<evidence type="ECO:0000313" key="2">
    <source>
        <dbReference type="EMBL" id="AKM08687.1"/>
    </source>
</evidence>
<protein>
    <recommendedName>
        <fullName evidence="4">GlsB/YeaQ/YmgE family stress response membrane protein</fullName>
    </recommendedName>
</protein>
<proteinExistence type="predicted"/>
<keyword evidence="3" id="KW-1185">Reference proteome</keyword>
<accession>A0A0G3XBX5</accession>
<feature type="transmembrane region" description="Helical" evidence="1">
    <location>
        <begin position="59"/>
        <end position="78"/>
    </location>
</feature>
<organism evidence="2 3">
    <name type="scientific">Pelagerythrobacter marensis</name>
    <dbReference type="NCBI Taxonomy" id="543877"/>
    <lineage>
        <taxon>Bacteria</taxon>
        <taxon>Pseudomonadati</taxon>
        <taxon>Pseudomonadota</taxon>
        <taxon>Alphaproteobacteria</taxon>
        <taxon>Sphingomonadales</taxon>
        <taxon>Erythrobacteraceae</taxon>
        <taxon>Pelagerythrobacter</taxon>
    </lineage>
</organism>
<evidence type="ECO:0000313" key="3">
    <source>
        <dbReference type="Proteomes" id="UP000037643"/>
    </source>
</evidence>
<gene>
    <name evidence="2" type="ORF">AM2010_2632</name>
</gene>
<keyword evidence="1" id="KW-0812">Transmembrane</keyword>
<dbReference type="STRING" id="543877.AM2010_2632"/>
<feature type="transmembrane region" description="Helical" evidence="1">
    <location>
        <begin position="6"/>
        <end position="23"/>
    </location>
</feature>
<evidence type="ECO:0000256" key="1">
    <source>
        <dbReference type="SAM" id="Phobius"/>
    </source>
</evidence>
<dbReference type="PATRIC" id="fig|543877.4.peg.2670"/>
<dbReference type="EMBL" id="CP011805">
    <property type="protein sequence ID" value="AKM08687.1"/>
    <property type="molecule type" value="Genomic_DNA"/>
</dbReference>
<name>A0A0G3XBX5_9SPHN</name>
<keyword evidence="1" id="KW-0472">Membrane</keyword>
<dbReference type="AlphaFoldDB" id="A0A0G3XBX5"/>
<dbReference type="RefSeq" id="WP_047807473.1">
    <property type="nucleotide sequence ID" value="NZ_CP011805.1"/>
</dbReference>
<dbReference type="KEGG" id="amx:AM2010_2632"/>
<sequence>MGLLIFLIAGALIGWLAAIVGRIEDGPRIAVNLVAGGIGAAIFGTFANRGSVLSGASAISIPAAAGGALIAIVIVALLRNQSFRK</sequence>